<dbReference type="Pfam" id="PF05922">
    <property type="entry name" value="Inhibitor_I9"/>
    <property type="match status" value="1"/>
</dbReference>
<keyword evidence="3 6" id="KW-0732">Signal</keyword>
<dbReference type="InterPro" id="IPR045051">
    <property type="entry name" value="SBT"/>
</dbReference>
<reference evidence="9" key="1">
    <citation type="submission" date="2022-03" db="EMBL/GenBank/DDBJ databases">
        <title>A functionally conserved STORR gene fusion in Papaver species that diverged 16.8 million years ago.</title>
        <authorList>
            <person name="Catania T."/>
        </authorList>
    </citation>
    <scope>NUCLEOTIDE SEQUENCE</scope>
    <source>
        <strain evidence="9">S-191538</strain>
    </source>
</reference>
<evidence type="ECO:0000256" key="4">
    <source>
        <dbReference type="ARBA" id="ARBA00022825"/>
    </source>
</evidence>
<dbReference type="SUPFAM" id="SSF52743">
    <property type="entry name" value="Subtilisin-like"/>
    <property type="match status" value="1"/>
</dbReference>
<dbReference type="Gene3D" id="3.40.50.200">
    <property type="entry name" value="Peptidase S8/S53 domain"/>
    <property type="match status" value="1"/>
</dbReference>
<dbReference type="InterPro" id="IPR034197">
    <property type="entry name" value="Peptidases_S8_3"/>
</dbReference>
<dbReference type="FunFam" id="3.30.70.80:FF:000002">
    <property type="entry name" value="Subtilisin-like protease SBT5.3"/>
    <property type="match status" value="1"/>
</dbReference>
<proteinExistence type="inferred from homology"/>
<gene>
    <name evidence="9" type="ORF">MKW94_004821</name>
</gene>
<dbReference type="EMBL" id="JAJJMA010157414">
    <property type="protein sequence ID" value="MCL7035503.1"/>
    <property type="molecule type" value="Genomic_DNA"/>
</dbReference>
<dbReference type="GO" id="GO:0004252">
    <property type="term" value="F:serine-type endopeptidase activity"/>
    <property type="evidence" value="ECO:0007669"/>
    <property type="project" value="InterPro"/>
</dbReference>
<evidence type="ECO:0000259" key="7">
    <source>
        <dbReference type="Pfam" id="PF00082"/>
    </source>
</evidence>
<protein>
    <submittedName>
        <fullName evidence="9">Uncharacterized protein</fullName>
    </submittedName>
</protein>
<keyword evidence="10" id="KW-1185">Reference proteome</keyword>
<comment type="caution">
    <text evidence="9">The sequence shown here is derived from an EMBL/GenBank/DDBJ whole genome shotgun (WGS) entry which is preliminary data.</text>
</comment>
<dbReference type="CDD" id="cd02120">
    <property type="entry name" value="PA_subtilisin_like"/>
    <property type="match status" value="1"/>
</dbReference>
<evidence type="ECO:0000313" key="10">
    <source>
        <dbReference type="Proteomes" id="UP001177140"/>
    </source>
</evidence>
<comment type="similarity">
    <text evidence="1 5">Belongs to the peptidase S8 family.</text>
</comment>
<evidence type="ECO:0000256" key="1">
    <source>
        <dbReference type="ARBA" id="ARBA00011073"/>
    </source>
</evidence>
<evidence type="ECO:0000256" key="3">
    <source>
        <dbReference type="ARBA" id="ARBA00022729"/>
    </source>
</evidence>
<dbReference type="Pfam" id="PF00082">
    <property type="entry name" value="Peptidase_S8"/>
    <property type="match status" value="1"/>
</dbReference>
<dbReference type="Gene3D" id="3.30.70.80">
    <property type="entry name" value="Peptidase S8 propeptide/proteinase inhibitor I9"/>
    <property type="match status" value="1"/>
</dbReference>
<evidence type="ECO:0000256" key="6">
    <source>
        <dbReference type="SAM" id="SignalP"/>
    </source>
</evidence>
<dbReference type="GO" id="GO:0006508">
    <property type="term" value="P:proteolysis"/>
    <property type="evidence" value="ECO:0007669"/>
    <property type="project" value="UniProtKB-KW"/>
</dbReference>
<dbReference type="Proteomes" id="UP001177140">
    <property type="component" value="Unassembled WGS sequence"/>
</dbReference>
<organism evidence="9 10">
    <name type="scientific">Papaver nudicaule</name>
    <name type="common">Iceland poppy</name>
    <dbReference type="NCBI Taxonomy" id="74823"/>
    <lineage>
        <taxon>Eukaryota</taxon>
        <taxon>Viridiplantae</taxon>
        <taxon>Streptophyta</taxon>
        <taxon>Embryophyta</taxon>
        <taxon>Tracheophyta</taxon>
        <taxon>Spermatophyta</taxon>
        <taxon>Magnoliopsida</taxon>
        <taxon>Ranunculales</taxon>
        <taxon>Papaveraceae</taxon>
        <taxon>Papaveroideae</taxon>
        <taxon>Papaver</taxon>
    </lineage>
</organism>
<name>A0AA41SK52_PAPNU</name>
<evidence type="ECO:0000259" key="8">
    <source>
        <dbReference type="Pfam" id="PF05922"/>
    </source>
</evidence>
<feature type="non-terminal residue" evidence="9">
    <location>
        <position position="523"/>
    </location>
</feature>
<evidence type="ECO:0000256" key="5">
    <source>
        <dbReference type="PROSITE-ProRule" id="PRU01240"/>
    </source>
</evidence>
<dbReference type="PROSITE" id="PS51892">
    <property type="entry name" value="SUBTILASE"/>
    <property type="match status" value="1"/>
</dbReference>
<dbReference type="InterPro" id="IPR036852">
    <property type="entry name" value="Peptidase_S8/S53_dom_sf"/>
</dbReference>
<dbReference type="InterPro" id="IPR037045">
    <property type="entry name" value="S8pro/Inhibitor_I9_sf"/>
</dbReference>
<keyword evidence="4" id="KW-0720">Serine protease</keyword>
<keyword evidence="2" id="KW-0645">Protease</keyword>
<keyword evidence="4" id="KW-0378">Hydrolase</keyword>
<accession>A0AA41SK52</accession>
<dbReference type="CDD" id="cd04852">
    <property type="entry name" value="Peptidases_S8_3"/>
    <property type="match status" value="1"/>
</dbReference>
<feature type="signal peptide" evidence="6">
    <location>
        <begin position="1"/>
        <end position="29"/>
    </location>
</feature>
<feature type="domain" description="Inhibitor I9" evidence="8">
    <location>
        <begin position="38"/>
        <end position="118"/>
    </location>
</feature>
<dbReference type="InterPro" id="IPR000209">
    <property type="entry name" value="Peptidase_S8/S53_dom"/>
</dbReference>
<dbReference type="PANTHER" id="PTHR10795">
    <property type="entry name" value="PROPROTEIN CONVERTASE SUBTILISIN/KEXIN"/>
    <property type="match status" value="1"/>
</dbReference>
<feature type="chain" id="PRO_5041400926" evidence="6">
    <location>
        <begin position="30"/>
        <end position="523"/>
    </location>
</feature>
<feature type="domain" description="Peptidase S8/S53" evidence="7">
    <location>
        <begin position="144"/>
        <end position="352"/>
    </location>
</feature>
<dbReference type="AlphaFoldDB" id="A0AA41SK52"/>
<evidence type="ECO:0000256" key="2">
    <source>
        <dbReference type="ARBA" id="ARBA00022670"/>
    </source>
</evidence>
<sequence>MLSLQERRRLFSGFLLLQIVCTCFVTINGDNEQEKKLYIVYMGDSPKPVFMSSLIQNSAADEHVSMLKNVVGSPVAAKESITRSYVNHFNAFAAKLSAEEAKQLQNKKNVISVFPNGYKTLHTTKSWDFLGFPETVKRDQKLESNLVVGVLDSGITPDSESFSDQGFGPPPAKWKGTCGPFVNFTGCNNKIVGARYFKLDGTVDPADVLSPIDLKGHGTHTASTIVGNAVHDASLFGVGKGTARGAVPSARVAMYKVCWVTDTCSDIDILAAFEAAIEDGVDIISISLGSNTTLRDTPHNYFQDVIAIGSFHAMKKGILTVASAGNNGPSLDTVDNHAPWVLTVGATGTNRQYRSKIKLGNGQILSGIGMNTFDLEEKLYPLITGEAGSVKLNPSAYDPYMDAGLCKGNVLDTMKVKGKLVVCGFDEMSDQQHPADFVVSKSGGIGTIVIDNYGVRTNDTAGHYQCPGTMVNTSTGSIIASYIKSTSSPTAVIYKTEEVNVSAPFVPQFSGRGPNKGSRRLLK</sequence>
<comment type="caution">
    <text evidence="5">Lacks conserved residue(s) required for the propagation of feature annotation.</text>
</comment>
<dbReference type="InterPro" id="IPR010259">
    <property type="entry name" value="S8pro/Inhibitor_I9"/>
</dbReference>
<evidence type="ECO:0000313" key="9">
    <source>
        <dbReference type="EMBL" id="MCL7035503.1"/>
    </source>
</evidence>